<dbReference type="GO" id="GO:0004565">
    <property type="term" value="F:beta-galactosidase activity"/>
    <property type="evidence" value="ECO:0007669"/>
    <property type="project" value="InterPro"/>
</dbReference>
<keyword evidence="2" id="KW-0326">Glycosidase</keyword>
<dbReference type="GO" id="GO:0009341">
    <property type="term" value="C:beta-galactosidase complex"/>
    <property type="evidence" value="ECO:0007669"/>
    <property type="project" value="InterPro"/>
</dbReference>
<dbReference type="EMBL" id="MQWA01000001">
    <property type="protein sequence ID" value="PQJ28791.1"/>
    <property type="molecule type" value="Genomic_DNA"/>
</dbReference>
<dbReference type="InterPro" id="IPR013529">
    <property type="entry name" value="Glyco_hydro_42_N"/>
</dbReference>
<evidence type="ECO:0000256" key="2">
    <source>
        <dbReference type="ARBA" id="ARBA00023295"/>
    </source>
</evidence>
<dbReference type="Pfam" id="PF02449">
    <property type="entry name" value="Glyco_hydro_42"/>
    <property type="match status" value="1"/>
</dbReference>
<evidence type="ECO:0000259" key="3">
    <source>
        <dbReference type="Pfam" id="PF02449"/>
    </source>
</evidence>
<keyword evidence="1" id="KW-0378">Hydrolase</keyword>
<evidence type="ECO:0000313" key="5">
    <source>
        <dbReference type="Proteomes" id="UP000239907"/>
    </source>
</evidence>
<dbReference type="Gene3D" id="3.20.20.80">
    <property type="entry name" value="Glycosidases"/>
    <property type="match status" value="1"/>
</dbReference>
<dbReference type="SUPFAM" id="SSF51445">
    <property type="entry name" value="(Trans)glycosidases"/>
    <property type="match status" value="1"/>
</dbReference>
<reference evidence="4 5" key="1">
    <citation type="submission" date="2016-12" db="EMBL/GenBank/DDBJ databases">
        <title>Study of bacterial adaptation to deep sea.</title>
        <authorList>
            <person name="Song J."/>
            <person name="Yoshizawa S."/>
            <person name="Kogure K."/>
        </authorList>
    </citation>
    <scope>NUCLEOTIDE SEQUENCE [LARGE SCALE GENOMIC DNA]</scope>
    <source>
        <strain evidence="4 5">SAORIC-165</strain>
    </source>
</reference>
<dbReference type="RefSeq" id="WP_105043279.1">
    <property type="nucleotide sequence ID" value="NZ_MQWA01000001.1"/>
</dbReference>
<sequence>MSVGVFAQDTTTVKPEDTGKVLINPGMGWTMHFYSNVARNYGSKLEPSDTLEDFPGVSTVYLRLPWAYLEPEEGKYNWAIFDTPAQRWIAKGKKIALRITCSENWMTYATPKWVKDAGAKGTHYQYGKGRTKGKARGIRSSTIRSFSRSLKPF</sequence>
<comment type="caution">
    <text evidence="4">The sequence shown here is derived from an EMBL/GenBank/DDBJ whole genome shotgun (WGS) entry which is preliminary data.</text>
</comment>
<proteinExistence type="predicted"/>
<accession>A0A2S7U2Z0</accession>
<gene>
    <name evidence="4" type="ORF">BSZ32_09980</name>
</gene>
<dbReference type="InterPro" id="IPR017853">
    <property type="entry name" value="GH"/>
</dbReference>
<dbReference type="GO" id="GO:0005975">
    <property type="term" value="P:carbohydrate metabolic process"/>
    <property type="evidence" value="ECO:0007669"/>
    <property type="project" value="InterPro"/>
</dbReference>
<protein>
    <recommendedName>
        <fullName evidence="3">Glycoside hydrolase family 42 N-terminal domain-containing protein</fullName>
    </recommendedName>
</protein>
<organism evidence="4 5">
    <name type="scientific">Rubritalea profundi</name>
    <dbReference type="NCBI Taxonomy" id="1658618"/>
    <lineage>
        <taxon>Bacteria</taxon>
        <taxon>Pseudomonadati</taxon>
        <taxon>Verrucomicrobiota</taxon>
        <taxon>Verrucomicrobiia</taxon>
        <taxon>Verrucomicrobiales</taxon>
        <taxon>Rubritaleaceae</taxon>
        <taxon>Rubritalea</taxon>
    </lineage>
</organism>
<evidence type="ECO:0000256" key="1">
    <source>
        <dbReference type="ARBA" id="ARBA00022801"/>
    </source>
</evidence>
<name>A0A2S7U2Z0_9BACT</name>
<evidence type="ECO:0000313" key="4">
    <source>
        <dbReference type="EMBL" id="PQJ28791.1"/>
    </source>
</evidence>
<dbReference type="AlphaFoldDB" id="A0A2S7U2Z0"/>
<feature type="domain" description="Glycoside hydrolase family 42 N-terminal" evidence="3">
    <location>
        <begin position="64"/>
        <end position="117"/>
    </location>
</feature>
<dbReference type="Proteomes" id="UP000239907">
    <property type="component" value="Unassembled WGS sequence"/>
</dbReference>
<keyword evidence="5" id="KW-1185">Reference proteome</keyword>